<dbReference type="InterPro" id="IPR013663">
    <property type="entry name" value="Helicase_SWF/SNF/SWI_bac"/>
</dbReference>
<dbReference type="InterPro" id="IPR038718">
    <property type="entry name" value="SNF2-like_sf"/>
</dbReference>
<dbReference type="AlphaFoldDB" id="A0A7G5BWV1"/>
<dbReference type="Gene3D" id="3.40.50.10810">
    <property type="entry name" value="Tandem AAA-ATPase domain"/>
    <property type="match status" value="1"/>
</dbReference>
<dbReference type="Pfam" id="PF00176">
    <property type="entry name" value="SNF2-rel_dom"/>
    <property type="match status" value="1"/>
</dbReference>
<evidence type="ECO:0000313" key="7">
    <source>
        <dbReference type="EMBL" id="QMV41435.1"/>
    </source>
</evidence>
<reference evidence="7 8" key="1">
    <citation type="submission" date="2019-07" db="EMBL/GenBank/DDBJ databases">
        <authorList>
            <person name="Kim J.K."/>
            <person name="Cheong H.-M."/>
            <person name="Choi Y."/>
            <person name="Hwang K.J."/>
            <person name="Lee S."/>
            <person name="Choi C."/>
        </authorList>
    </citation>
    <scope>NUCLEOTIDE SEQUENCE [LARGE SCALE GENOMIC DNA]</scope>
    <source>
        <strain evidence="7 8">KS 22</strain>
    </source>
</reference>
<dbReference type="InterPro" id="IPR000330">
    <property type="entry name" value="SNF2_N"/>
</dbReference>
<dbReference type="InterPro" id="IPR014001">
    <property type="entry name" value="Helicase_ATP-bd"/>
</dbReference>
<proteinExistence type="predicted"/>
<dbReference type="GO" id="GO:0004386">
    <property type="term" value="F:helicase activity"/>
    <property type="evidence" value="ECO:0007669"/>
    <property type="project" value="UniProtKB-KW"/>
</dbReference>
<dbReference type="PROSITE" id="PS51192">
    <property type="entry name" value="HELICASE_ATP_BIND_1"/>
    <property type="match status" value="1"/>
</dbReference>
<feature type="domain" description="Helicase ATP-binding" evidence="5">
    <location>
        <begin position="678"/>
        <end position="841"/>
    </location>
</feature>
<evidence type="ECO:0000259" key="6">
    <source>
        <dbReference type="PROSITE" id="PS51194"/>
    </source>
</evidence>
<dbReference type="PROSITE" id="PS50966">
    <property type="entry name" value="ZF_SWIM"/>
    <property type="match status" value="1"/>
</dbReference>
<dbReference type="InterPro" id="IPR001650">
    <property type="entry name" value="Helicase_C-like"/>
</dbReference>
<keyword evidence="2" id="KW-0862">Zinc</keyword>
<dbReference type="CDD" id="cd18793">
    <property type="entry name" value="SF2_C_SNF"/>
    <property type="match status" value="1"/>
</dbReference>
<keyword evidence="1" id="KW-0378">Hydrolase</keyword>
<gene>
    <name evidence="7" type="ORF">FPL14_09700</name>
</gene>
<sequence length="1119" mass="128200">MTFQLTKRVIKLLCGPYSYERGESEYRSGKVAITEYDSDSSRYRATVKGIDSFQVRVDIDNNGDVRAQCDCPVFDISPKYCKHVAAVLLNIHDIQNAGKSPVRSYAESRLQPDAYRSGTNGSGRLTPRYSSSMAHAASRDRTHSGDNGLSNGVLGLFSNKPSRSSRARHLFDTRQALDVEFVFSPFPYGYRKYMFGVELKVGSGRLYVVRKIRELLERIDRSEEYVFTKHFSYDPEMHSFTQENHAVIRLLIEIYRNEKMYRETSSIYSAHASHLSGDRMLLIPPASWDKLAPLIAQAPHAKLEQEGVTYEGIQVSDEQLPLRFEFNRAEADSEDISYRLDVTGLDRITVMDAYGIVLTDGKLLKLKTEQCTRLSELKQMLESSRESRVRILPDQMESFMEQVIPGLMKLGSVRIAQDVTERLIQAPLKAKLYLDRVRDRLLAGLEFQYGDIVINPLEGIGQKRGSDRILMRDGEQEGRILELMELSRFAKTESGYFMDDEDGEYEFLHFIVPQLEKLLHVYATSAVKARLFVGHTPPKIRVDVDERTDWLECKFEIEGVPETEIRNLLKSLAEKRKYYKLPNGALLPLENVDYEAINRFMNEIGVPKDMTGSEFRLPLVRGLHLMDADQQGGAIKLGKSFRMLLDNMRNPDNLDFPVPDSLAPVLRDYQKYGYQWLKTLAHYRFGGILADDMGLGKTLQSIAYLVSVLPDIRDRQLPAIIVCPASLMYNWRNELTKFAPEIRAVIADGSKVDRDRALKQLSDSDVVITSYPLLRRDVESYAQPSFHTLILDEAQAFKNHATQTAHAVKSIQARYRFALTGTPVENSIEELWSIYDAVFPELFQDRRLFNELTRETVAKRIRPFLLRRLKTDVLKELPEKIESLHATELLPEQKKLYMAYLAKLQKETLKHLDEEGFQKSRIKILAGLTRLRQLCCHPALFVEDYEGSSAKFEQLLEIIEECRTAGKRMLVFSQFTEMLGLIGRELGYQGIPYFYLDGQTPSFDRVELCNRFNDGERDLFLISLKAGGTGLNLTGADTVILYDLWWNPAVEQQAADRAHRMGQKNVVQVLRLITQDTVEQKMYALQQRKKNLIEEIIQPGEEALSTLTEQEVREILMLQ</sequence>
<evidence type="ECO:0000259" key="5">
    <source>
        <dbReference type="PROSITE" id="PS51192"/>
    </source>
</evidence>
<feature type="domain" description="Helicase C-terminal" evidence="6">
    <location>
        <begin position="951"/>
        <end position="1105"/>
    </location>
</feature>
<dbReference type="EMBL" id="CP041969">
    <property type="protein sequence ID" value="QMV41435.1"/>
    <property type="molecule type" value="Genomic_DNA"/>
</dbReference>
<keyword evidence="7" id="KW-0547">Nucleotide-binding</keyword>
<evidence type="ECO:0000256" key="2">
    <source>
        <dbReference type="PROSITE-ProRule" id="PRU00325"/>
    </source>
</evidence>
<dbReference type="PANTHER" id="PTHR10799">
    <property type="entry name" value="SNF2/RAD54 HELICASE FAMILY"/>
    <property type="match status" value="1"/>
</dbReference>
<keyword evidence="7" id="KW-0347">Helicase</keyword>
<evidence type="ECO:0000313" key="8">
    <source>
        <dbReference type="Proteomes" id="UP000515679"/>
    </source>
</evidence>
<dbReference type="GO" id="GO:0005524">
    <property type="term" value="F:ATP binding"/>
    <property type="evidence" value="ECO:0007669"/>
    <property type="project" value="InterPro"/>
</dbReference>
<dbReference type="InterPro" id="IPR007527">
    <property type="entry name" value="Znf_SWIM"/>
</dbReference>
<dbReference type="SMART" id="SM00490">
    <property type="entry name" value="HELICc"/>
    <property type="match status" value="1"/>
</dbReference>
<dbReference type="SUPFAM" id="SSF52540">
    <property type="entry name" value="P-loop containing nucleoside triphosphate hydrolases"/>
    <property type="match status" value="2"/>
</dbReference>
<dbReference type="RefSeq" id="WP_182302794.1">
    <property type="nucleotide sequence ID" value="NZ_CP041969.1"/>
</dbReference>
<dbReference type="InterPro" id="IPR049730">
    <property type="entry name" value="SNF2/RAD54-like_C"/>
</dbReference>
<evidence type="ECO:0000256" key="1">
    <source>
        <dbReference type="ARBA" id="ARBA00022801"/>
    </source>
</evidence>
<dbReference type="FunFam" id="3.40.50.300:FF:000533">
    <property type="entry name" value="Helicase, Snf2 family"/>
    <property type="match status" value="1"/>
</dbReference>
<dbReference type="Pfam" id="PF00271">
    <property type="entry name" value="Helicase_C"/>
    <property type="match status" value="1"/>
</dbReference>
<organism evidence="7 8">
    <name type="scientific">Cohnella cholangitidis</name>
    <dbReference type="NCBI Taxonomy" id="2598458"/>
    <lineage>
        <taxon>Bacteria</taxon>
        <taxon>Bacillati</taxon>
        <taxon>Bacillota</taxon>
        <taxon>Bacilli</taxon>
        <taxon>Bacillales</taxon>
        <taxon>Paenibacillaceae</taxon>
        <taxon>Cohnella</taxon>
    </lineage>
</organism>
<dbReference type="GO" id="GO:0008270">
    <property type="term" value="F:zinc ion binding"/>
    <property type="evidence" value="ECO:0007669"/>
    <property type="project" value="UniProtKB-KW"/>
</dbReference>
<keyword evidence="2" id="KW-0479">Metal-binding</keyword>
<keyword evidence="7" id="KW-0067">ATP-binding</keyword>
<keyword evidence="8" id="KW-1185">Reference proteome</keyword>
<dbReference type="Proteomes" id="UP000515679">
    <property type="component" value="Chromosome"/>
</dbReference>
<keyword evidence="2" id="KW-0863">Zinc-finger</keyword>
<evidence type="ECO:0000259" key="4">
    <source>
        <dbReference type="PROSITE" id="PS50966"/>
    </source>
</evidence>
<feature type="domain" description="SWIM-type" evidence="4">
    <location>
        <begin position="53"/>
        <end position="92"/>
    </location>
</feature>
<dbReference type="PROSITE" id="PS51194">
    <property type="entry name" value="HELICASE_CTER"/>
    <property type="match status" value="1"/>
</dbReference>
<feature type="region of interest" description="Disordered" evidence="3">
    <location>
        <begin position="102"/>
        <end position="146"/>
    </location>
</feature>
<evidence type="ECO:0000256" key="3">
    <source>
        <dbReference type="SAM" id="MobiDB-lite"/>
    </source>
</evidence>
<dbReference type="GO" id="GO:0016787">
    <property type="term" value="F:hydrolase activity"/>
    <property type="evidence" value="ECO:0007669"/>
    <property type="project" value="UniProtKB-KW"/>
</dbReference>
<dbReference type="Pfam" id="PF04434">
    <property type="entry name" value="SWIM"/>
    <property type="match status" value="1"/>
</dbReference>
<accession>A0A7G5BWV1</accession>
<feature type="compositionally biased region" description="Polar residues" evidence="3">
    <location>
        <begin position="117"/>
        <end position="133"/>
    </location>
</feature>
<dbReference type="InterPro" id="IPR027417">
    <property type="entry name" value="P-loop_NTPase"/>
</dbReference>
<name>A0A7G5BWV1_9BACL</name>
<dbReference type="SMART" id="SM00487">
    <property type="entry name" value="DEXDc"/>
    <property type="match status" value="1"/>
</dbReference>
<dbReference type="Pfam" id="PF08455">
    <property type="entry name" value="SNF2_assoc"/>
    <property type="match status" value="1"/>
</dbReference>
<dbReference type="Gene3D" id="3.40.50.300">
    <property type="entry name" value="P-loop containing nucleotide triphosphate hydrolases"/>
    <property type="match status" value="1"/>
</dbReference>
<dbReference type="KEGG" id="cchl:FPL14_09700"/>
<protein>
    <submittedName>
        <fullName evidence="7">Helicase SNF</fullName>
    </submittedName>
</protein>